<dbReference type="PATRIC" id="fig|281456.6.peg.862"/>
<dbReference type="Proteomes" id="UP000037175">
    <property type="component" value="Unassembled WGS sequence"/>
</dbReference>
<dbReference type="NCBIfam" id="TIGR00486">
    <property type="entry name" value="YbgI_SA1388"/>
    <property type="match status" value="1"/>
</dbReference>
<comment type="caution">
    <text evidence="6">The sequence shown here is derived from an EMBL/GenBank/DDBJ whole genome shotgun (WGS) entry which is preliminary data.</text>
</comment>
<comment type="similarity">
    <text evidence="1 4">Belongs to the GTP cyclohydrolase I type 2/NIF3 family.</text>
</comment>
<feature type="binding site" evidence="5">
    <location>
        <position position="331"/>
    </location>
    <ligand>
        <name>a divalent metal cation</name>
        <dbReference type="ChEBI" id="CHEBI:60240"/>
        <label>1</label>
    </ligand>
</feature>
<dbReference type="InterPro" id="IPR015867">
    <property type="entry name" value="N-reg_PII/ATP_PRibTrfase_C"/>
</dbReference>
<evidence type="ECO:0000256" key="5">
    <source>
        <dbReference type="PIRSR" id="PIRSR602678-1"/>
    </source>
</evidence>
<evidence type="ECO:0000313" key="7">
    <source>
        <dbReference type="Proteomes" id="UP000037175"/>
    </source>
</evidence>
<proteinExistence type="inferred from homology"/>
<feature type="binding site" evidence="5">
    <location>
        <position position="105"/>
    </location>
    <ligand>
        <name>a divalent metal cation</name>
        <dbReference type="ChEBI" id="CHEBI:60240"/>
        <label>1</label>
    </ligand>
</feature>
<protein>
    <recommendedName>
        <fullName evidence="2 4">GTP cyclohydrolase 1 type 2 homolog</fullName>
    </recommendedName>
</protein>
<dbReference type="Pfam" id="PF01784">
    <property type="entry name" value="DUF34_NIF3"/>
    <property type="match status" value="1"/>
</dbReference>
<feature type="binding site" evidence="5">
    <location>
        <position position="67"/>
    </location>
    <ligand>
        <name>a divalent metal cation</name>
        <dbReference type="ChEBI" id="CHEBI:60240"/>
        <label>1</label>
    </ligand>
</feature>
<dbReference type="InterPro" id="IPR002678">
    <property type="entry name" value="DUF34/NIF3"/>
</dbReference>
<evidence type="ECO:0000313" key="6">
    <source>
        <dbReference type="EMBL" id="KNZ70630.1"/>
    </source>
</evidence>
<dbReference type="EMBL" id="LGTE01000003">
    <property type="protein sequence ID" value="KNZ70630.1"/>
    <property type="molecule type" value="Genomic_DNA"/>
</dbReference>
<evidence type="ECO:0000256" key="3">
    <source>
        <dbReference type="ARBA" id="ARBA00022723"/>
    </source>
</evidence>
<evidence type="ECO:0000256" key="4">
    <source>
        <dbReference type="PIRNR" id="PIRNR037489"/>
    </source>
</evidence>
<dbReference type="FunFam" id="3.30.70.120:FF:000006">
    <property type="entry name" value="GTP cyclohydrolase 1 type 2 homolog"/>
    <property type="match status" value="1"/>
</dbReference>
<dbReference type="InterPro" id="IPR036069">
    <property type="entry name" value="DUF34/NIF3_sf"/>
</dbReference>
<accession>A0A0L6W519</accession>
<evidence type="ECO:0000256" key="2">
    <source>
        <dbReference type="ARBA" id="ARBA00022112"/>
    </source>
</evidence>
<evidence type="ECO:0000256" key="1">
    <source>
        <dbReference type="ARBA" id="ARBA00006964"/>
    </source>
</evidence>
<dbReference type="PANTHER" id="PTHR13799">
    <property type="entry name" value="NGG1 INTERACTING FACTOR 3"/>
    <property type="match status" value="1"/>
</dbReference>
<dbReference type="InterPro" id="IPR017221">
    <property type="entry name" value="DUF34/NIF3_bac"/>
</dbReference>
<dbReference type="GO" id="GO:0005737">
    <property type="term" value="C:cytoplasm"/>
    <property type="evidence" value="ECO:0007669"/>
    <property type="project" value="TreeGrafter"/>
</dbReference>
<name>A0A0L6W519_9FIRM</name>
<dbReference type="Gene3D" id="3.40.1390.30">
    <property type="entry name" value="NIF3 (NGG1p interacting factor 3)-like"/>
    <property type="match status" value="1"/>
</dbReference>
<keyword evidence="3 4" id="KW-0479">Metal-binding</keyword>
<dbReference type="SUPFAM" id="SSF102705">
    <property type="entry name" value="NIF3 (NGG1p interacting factor 3)-like"/>
    <property type="match status" value="1"/>
</dbReference>
<dbReference type="FunFam" id="3.40.1390.30:FF:000001">
    <property type="entry name" value="GTP cyclohydrolase 1 type 2"/>
    <property type="match status" value="1"/>
</dbReference>
<keyword evidence="7" id="KW-1185">Reference proteome</keyword>
<feature type="binding site" evidence="5">
    <location>
        <position position="66"/>
    </location>
    <ligand>
        <name>a divalent metal cation</name>
        <dbReference type="ChEBI" id="CHEBI:60240"/>
        <label>1</label>
    </ligand>
</feature>
<dbReference type="PIRSF" id="PIRSF037489">
    <property type="entry name" value="UCP037489_NIF3_YqfO"/>
    <property type="match status" value="1"/>
</dbReference>
<reference evidence="7" key="1">
    <citation type="submission" date="2015-07" db="EMBL/GenBank/DDBJ databases">
        <title>Complete Genome of Thermincola ferriacetica strain Z-0001T.</title>
        <authorList>
            <person name="Lusk B."/>
            <person name="Badalamenti J.P."/>
            <person name="Parameswaran P."/>
            <person name="Bond D.R."/>
            <person name="Torres C.I."/>
        </authorList>
    </citation>
    <scope>NUCLEOTIDE SEQUENCE [LARGE SCALE GENOMIC DNA]</scope>
    <source>
        <strain evidence="7">Z-0001</strain>
    </source>
</reference>
<dbReference type="PANTHER" id="PTHR13799:SF14">
    <property type="entry name" value="GTP CYCLOHYDROLASE 1 TYPE 2 HOMOLOG"/>
    <property type="match status" value="1"/>
</dbReference>
<dbReference type="AlphaFoldDB" id="A0A0L6W519"/>
<dbReference type="Gene3D" id="3.30.70.120">
    <property type="match status" value="1"/>
</dbReference>
<feature type="binding site" evidence="5">
    <location>
        <position position="335"/>
    </location>
    <ligand>
        <name>a divalent metal cation</name>
        <dbReference type="ChEBI" id="CHEBI:60240"/>
        <label>1</label>
    </ligand>
</feature>
<organism evidence="6 7">
    <name type="scientific">Thermincola ferriacetica</name>
    <dbReference type="NCBI Taxonomy" id="281456"/>
    <lineage>
        <taxon>Bacteria</taxon>
        <taxon>Bacillati</taxon>
        <taxon>Bacillota</taxon>
        <taxon>Clostridia</taxon>
        <taxon>Eubacteriales</taxon>
        <taxon>Thermincolaceae</taxon>
        <taxon>Thermincola</taxon>
    </lineage>
</organism>
<dbReference type="RefSeq" id="WP_052216967.1">
    <property type="nucleotide sequence ID" value="NZ_LGTE01000003.1"/>
</dbReference>
<dbReference type="GO" id="GO:0046872">
    <property type="term" value="F:metal ion binding"/>
    <property type="evidence" value="ECO:0007669"/>
    <property type="project" value="UniProtKB-UniRule"/>
</dbReference>
<sequence>MSVKCQTVINYIEQFAPKHLAEEWDNVGVQVGTTTREVSKVLVTLDVTADVVNEALSMGAEMIVSHHPLIFKPLRNLRFDTSFGALIEKIVLNGLVVYSAHTNLDSAVEGVNAVLAEKLGLQNIEILSPDKEEELVKLVVFIPAGHEDAVREAVTKAGAGWIGNYSDCTFQVDGIGTFKPLAGSDPFIGAVGQLEKVEEKRLETILPKQNLNSVLKAMLKAHPYEEVAYDVYPLFNRGKVFGLGRMGVLNEETTLGRFADRVKKTLNVQTVKVVGDLAKTVKRVAVCGGSGASLLHKAFFAGADVLVTGDVKYHEALEAKEMDLHLIDAGHNGTEIVILDQLAAFLKERLVKDGVEIYVSQVNTDPFTFL</sequence>
<gene>
    <name evidence="6" type="ORF">Tfer_0816</name>
</gene>